<gene>
    <name evidence="6" type="ORF">HERILL_LOCUS7401</name>
</gene>
<evidence type="ECO:0000256" key="3">
    <source>
        <dbReference type="ARBA" id="ARBA00023170"/>
    </source>
</evidence>
<reference evidence="6 7" key="1">
    <citation type="submission" date="2020-11" db="EMBL/GenBank/DDBJ databases">
        <authorList>
            <person name="Wallbank WR R."/>
            <person name="Pardo Diaz C."/>
            <person name="Kozak K."/>
            <person name="Martin S."/>
            <person name="Jiggins C."/>
            <person name="Moest M."/>
            <person name="Warren A I."/>
            <person name="Generalovic N T."/>
            <person name="Byers J.R.P. K."/>
            <person name="Montejo-Kovacevich G."/>
            <person name="Yen C E."/>
        </authorList>
    </citation>
    <scope>NUCLEOTIDE SEQUENCE [LARGE SCALE GENOMIC DNA]</scope>
</reference>
<evidence type="ECO:0000313" key="6">
    <source>
        <dbReference type="EMBL" id="CAD7084513.1"/>
    </source>
</evidence>
<dbReference type="EMBL" id="LR899011">
    <property type="protein sequence ID" value="CAD7084513.1"/>
    <property type="molecule type" value="Genomic_DNA"/>
</dbReference>
<name>A0A7R8UP96_HERIL</name>
<keyword evidence="5" id="KW-1133">Transmembrane helix</keyword>
<organism evidence="6 7">
    <name type="scientific">Hermetia illucens</name>
    <name type="common">Black soldier fly</name>
    <dbReference type="NCBI Taxonomy" id="343691"/>
    <lineage>
        <taxon>Eukaryota</taxon>
        <taxon>Metazoa</taxon>
        <taxon>Ecdysozoa</taxon>
        <taxon>Arthropoda</taxon>
        <taxon>Hexapoda</taxon>
        <taxon>Insecta</taxon>
        <taxon>Pterygota</taxon>
        <taxon>Neoptera</taxon>
        <taxon>Endopterygota</taxon>
        <taxon>Diptera</taxon>
        <taxon>Brachycera</taxon>
        <taxon>Stratiomyomorpha</taxon>
        <taxon>Stratiomyidae</taxon>
        <taxon>Hermetiinae</taxon>
        <taxon>Hermetia</taxon>
    </lineage>
</organism>
<evidence type="ECO:0000256" key="1">
    <source>
        <dbReference type="ARBA" id="ARBA00004141"/>
    </source>
</evidence>
<accession>A0A7R8UP96</accession>
<keyword evidence="4" id="KW-0807">Transducer</keyword>
<evidence type="ECO:0000256" key="5">
    <source>
        <dbReference type="SAM" id="Phobius"/>
    </source>
</evidence>
<dbReference type="GO" id="GO:0008188">
    <property type="term" value="F:neuropeptide receptor activity"/>
    <property type="evidence" value="ECO:0007669"/>
    <property type="project" value="TreeGrafter"/>
</dbReference>
<dbReference type="AlphaFoldDB" id="A0A7R8UP96"/>
<dbReference type="PANTHER" id="PTHR24243:SF208">
    <property type="entry name" value="PYROKININ-1 RECEPTOR"/>
    <property type="match status" value="1"/>
</dbReference>
<keyword evidence="2" id="KW-0297">G-protein coupled receptor</keyword>
<evidence type="ECO:0000256" key="2">
    <source>
        <dbReference type="ARBA" id="ARBA00023040"/>
    </source>
</evidence>
<feature type="transmembrane region" description="Helical" evidence="5">
    <location>
        <begin position="13"/>
        <end position="35"/>
    </location>
</feature>
<dbReference type="Proteomes" id="UP000594454">
    <property type="component" value="Chromosome 3"/>
</dbReference>
<keyword evidence="7" id="KW-1185">Reference proteome</keyword>
<keyword evidence="5" id="KW-0472">Membrane</keyword>
<dbReference type="OrthoDB" id="5950040at2759"/>
<evidence type="ECO:0000313" key="7">
    <source>
        <dbReference type="Proteomes" id="UP000594454"/>
    </source>
</evidence>
<dbReference type="PANTHER" id="PTHR24243">
    <property type="entry name" value="G-PROTEIN COUPLED RECEPTOR"/>
    <property type="match status" value="1"/>
</dbReference>
<sequence length="326" mass="36916">MNADSRYSEIYDVLTHISGVLYFVSTCINPFLYNIMSYKFREAFKGTCASCLHGRENLGYGAKGALSRNISQRSTSHSAHTCSSVCSSYVQQSQNATYILDQDFALLKCSIQRPLTVKFKKAPRTLAINSRSQPHQHQKDIDLTELDTYQYKQNFSYSTQFDPKRTHSGNTFFQTINNESQNDYSIFTMDSYKTDFEEVPQKSCNGPTSNQRYIYNDTGSYNSERYKSLCYPIAKRDNSSNVNTSPYDSPELTANSRKLEESLQNILKDLVKTDNARASEVANSANYSGCSIVKGFPKSKSVSSLLAVRTRKSNKFRKSIGLKDPF</sequence>
<protein>
    <submittedName>
        <fullName evidence="6">Uncharacterized protein</fullName>
    </submittedName>
</protein>
<keyword evidence="5" id="KW-0812">Transmembrane</keyword>
<evidence type="ECO:0000256" key="4">
    <source>
        <dbReference type="ARBA" id="ARBA00023224"/>
    </source>
</evidence>
<dbReference type="GO" id="GO:0005886">
    <property type="term" value="C:plasma membrane"/>
    <property type="evidence" value="ECO:0007669"/>
    <property type="project" value="TreeGrafter"/>
</dbReference>
<dbReference type="Gene3D" id="1.20.1070.10">
    <property type="entry name" value="Rhodopsin 7-helix transmembrane proteins"/>
    <property type="match status" value="1"/>
</dbReference>
<dbReference type="InParanoid" id="A0A7R8UP96"/>
<dbReference type="SUPFAM" id="SSF81321">
    <property type="entry name" value="Family A G protein-coupled receptor-like"/>
    <property type="match status" value="1"/>
</dbReference>
<proteinExistence type="predicted"/>
<comment type="subcellular location">
    <subcellularLocation>
        <location evidence="1">Membrane</location>
        <topology evidence="1">Multi-pass membrane protein</topology>
    </subcellularLocation>
</comment>
<keyword evidence="3" id="KW-0675">Receptor</keyword>